<keyword evidence="2" id="KW-1185">Reference proteome</keyword>
<dbReference type="Proteomes" id="UP001064048">
    <property type="component" value="Chromosome 23"/>
</dbReference>
<organism evidence="1 2">
    <name type="scientific">Choristoneura fumiferana</name>
    <name type="common">Spruce budworm moth</name>
    <name type="synonym">Archips fumiferana</name>
    <dbReference type="NCBI Taxonomy" id="7141"/>
    <lineage>
        <taxon>Eukaryota</taxon>
        <taxon>Metazoa</taxon>
        <taxon>Ecdysozoa</taxon>
        <taxon>Arthropoda</taxon>
        <taxon>Hexapoda</taxon>
        <taxon>Insecta</taxon>
        <taxon>Pterygota</taxon>
        <taxon>Neoptera</taxon>
        <taxon>Endopterygota</taxon>
        <taxon>Lepidoptera</taxon>
        <taxon>Glossata</taxon>
        <taxon>Ditrysia</taxon>
        <taxon>Tortricoidea</taxon>
        <taxon>Tortricidae</taxon>
        <taxon>Tortricinae</taxon>
        <taxon>Choristoneura</taxon>
    </lineage>
</organism>
<dbReference type="EMBL" id="CM046123">
    <property type="protein sequence ID" value="KAI8439600.1"/>
    <property type="molecule type" value="Genomic_DNA"/>
</dbReference>
<reference evidence="1 2" key="1">
    <citation type="journal article" date="2022" name="Genome Biol. Evol.">
        <title>The Spruce Budworm Genome: Reconstructing the Evolutionary History of Antifreeze Proteins.</title>
        <authorList>
            <person name="Beliveau C."/>
            <person name="Gagne P."/>
            <person name="Picq S."/>
            <person name="Vernygora O."/>
            <person name="Keeling C.I."/>
            <person name="Pinkney K."/>
            <person name="Doucet D."/>
            <person name="Wen F."/>
            <person name="Johnston J.S."/>
            <person name="Maaroufi H."/>
            <person name="Boyle B."/>
            <person name="Laroche J."/>
            <person name="Dewar K."/>
            <person name="Juretic N."/>
            <person name="Blackburn G."/>
            <person name="Nisole A."/>
            <person name="Brunet B."/>
            <person name="Brandao M."/>
            <person name="Lumley L."/>
            <person name="Duan J."/>
            <person name="Quan G."/>
            <person name="Lucarotti C.J."/>
            <person name="Roe A.D."/>
            <person name="Sperling F.A.H."/>
            <person name="Levesque R.C."/>
            <person name="Cusson M."/>
        </authorList>
    </citation>
    <scope>NUCLEOTIDE SEQUENCE [LARGE SCALE GENOMIC DNA]</scope>
    <source>
        <strain evidence="1">Glfc:IPQL:Cfum</strain>
    </source>
</reference>
<protein>
    <submittedName>
        <fullName evidence="1">Uncharacterized protein</fullName>
    </submittedName>
</protein>
<evidence type="ECO:0000313" key="2">
    <source>
        <dbReference type="Proteomes" id="UP001064048"/>
    </source>
</evidence>
<gene>
    <name evidence="1" type="ORF">MSG28_013327</name>
</gene>
<accession>A0ACC0KTG8</accession>
<evidence type="ECO:0000313" key="1">
    <source>
        <dbReference type="EMBL" id="KAI8439600.1"/>
    </source>
</evidence>
<sequence>MVFFSSNAVASGAGPVGRRARDPARRLTLTGNAFGASELFSRRRKIYHRFGKTSDGKKKKLNEETGDLGTATK</sequence>
<name>A0ACC0KTG8_CHOFU</name>
<proteinExistence type="predicted"/>
<comment type="caution">
    <text evidence="1">The sequence shown here is derived from an EMBL/GenBank/DDBJ whole genome shotgun (WGS) entry which is preliminary data.</text>
</comment>